<dbReference type="ESTHER" id="mycle-ML0370">
    <property type="family name" value="Chlorophyllase"/>
</dbReference>
<dbReference type="AlphaFoldDB" id="Q49872"/>
<organism evidence="1">
    <name type="scientific">Mycobacterium leprae</name>
    <dbReference type="NCBI Taxonomy" id="1769"/>
    <lineage>
        <taxon>Bacteria</taxon>
        <taxon>Bacillati</taxon>
        <taxon>Actinomycetota</taxon>
        <taxon>Actinomycetes</taxon>
        <taxon>Mycobacteriales</taxon>
        <taxon>Mycobacteriaceae</taxon>
        <taxon>Mycobacterium</taxon>
    </lineage>
</organism>
<reference evidence="1" key="2">
    <citation type="submission" date="1994-03" db="EMBL/GenBank/DDBJ databases">
        <authorList>
            <person name="Robison K."/>
        </authorList>
    </citation>
    <scope>NUCLEOTIDE SEQUENCE</scope>
</reference>
<accession>Q49872</accession>
<dbReference type="SUPFAM" id="SSF53474">
    <property type="entry name" value="alpha/beta-Hydrolases"/>
    <property type="match status" value="1"/>
</dbReference>
<evidence type="ECO:0000313" key="1">
    <source>
        <dbReference type="EMBL" id="AAA17314.1"/>
    </source>
</evidence>
<protein>
    <submittedName>
        <fullName evidence="1">B229_F1_20</fullName>
    </submittedName>
</protein>
<proteinExistence type="predicted"/>
<reference evidence="1" key="1">
    <citation type="submission" date="1994-01" db="EMBL/GenBank/DDBJ databases">
        <authorList>
            <person name="Smith D.R."/>
        </authorList>
    </citation>
    <scope>NUCLEOTIDE SEQUENCE</scope>
</reference>
<dbReference type="EMBL" id="U00020">
    <property type="protein sequence ID" value="AAA17314.1"/>
    <property type="molecule type" value="Genomic_DNA"/>
</dbReference>
<dbReference type="PANTHER" id="PTHR33428">
    <property type="entry name" value="CHLOROPHYLLASE-2, CHLOROPLASTIC"/>
    <property type="match status" value="1"/>
</dbReference>
<sequence>MYGLQVTLTYRPIRLSGAIRNTDSICRSPISCYEPVRYRRQVAHTRKLLAALSRRGPHRVLRGDLSFAGLPGVVYTPAGGLNLPGVAFGHDWLTGTARYAGLLEHLASWGIVTGAPDTQRGLTPSVLNLAFDLGSALDIVAGVRLGPGNISVHPAKLGLVGHGFGGSAAVLAAAGLPGLAGLPAKSAVAIFPTVTSPAPEQPAATCKVPGLILTAPGDPKTLNSNALSLYRAWDDATLRIVSKAKAGGLVEGWRMTKVVGLAGPHRATQKAVRSLLTGYLLYALGGDKEYRDFADPDMHLPHTVPVDPEAPLVTPEQKIVTLLK</sequence>
<dbReference type="Gene3D" id="3.40.50.1820">
    <property type="entry name" value="alpha/beta hydrolase"/>
    <property type="match status" value="1"/>
</dbReference>
<dbReference type="PANTHER" id="PTHR33428:SF14">
    <property type="entry name" value="CARBOXYLESTERASE TYPE B DOMAIN-CONTAINING PROTEIN"/>
    <property type="match status" value="1"/>
</dbReference>
<name>Q49872_MYCLR</name>
<dbReference type="InterPro" id="IPR029058">
    <property type="entry name" value="AB_hydrolase_fold"/>
</dbReference>
<dbReference type="PIR" id="S73000">
    <property type="entry name" value="S73000"/>
</dbReference>